<evidence type="ECO:0000256" key="8">
    <source>
        <dbReference type="ARBA" id="ARBA00022741"/>
    </source>
</evidence>
<dbReference type="InterPro" id="IPR003378">
    <property type="entry name" value="Fringe-like_glycosylTrfase"/>
</dbReference>
<accession>A0A0K8V2V4</accession>
<evidence type="ECO:0000256" key="1">
    <source>
        <dbReference type="ARBA" id="ARBA00004606"/>
    </source>
</evidence>
<evidence type="ECO:0000256" key="9">
    <source>
        <dbReference type="ARBA" id="ARBA00022968"/>
    </source>
</evidence>
<evidence type="ECO:0000256" key="6">
    <source>
        <dbReference type="ARBA" id="ARBA00022679"/>
    </source>
</evidence>
<dbReference type="GO" id="GO:0000166">
    <property type="term" value="F:nucleotide binding"/>
    <property type="evidence" value="ECO:0007669"/>
    <property type="project" value="UniProtKB-KW"/>
</dbReference>
<feature type="domain" description="Fringe-like glycosyltransferase" evidence="13">
    <location>
        <begin position="74"/>
        <end position="184"/>
    </location>
</feature>
<dbReference type="InterPro" id="IPR026050">
    <property type="entry name" value="C1GALT1/C1GALT1_chp1"/>
</dbReference>
<evidence type="ECO:0000256" key="10">
    <source>
        <dbReference type="ARBA" id="ARBA00022989"/>
    </source>
</evidence>
<name>A0A0K8V2V4_BACLA</name>
<keyword evidence="10 12" id="KW-1133">Transmembrane helix</keyword>
<proteinExistence type="inferred from homology"/>
<keyword evidence="6 14" id="KW-0808">Transferase</keyword>
<evidence type="ECO:0000256" key="2">
    <source>
        <dbReference type="ARBA" id="ARBA00004922"/>
    </source>
</evidence>
<keyword evidence="7 12" id="KW-0812">Transmembrane</keyword>
<evidence type="ECO:0000256" key="7">
    <source>
        <dbReference type="ARBA" id="ARBA00022692"/>
    </source>
</evidence>
<keyword evidence="11 12" id="KW-0472">Membrane</keyword>
<keyword evidence="9" id="KW-0735">Signal-anchor</keyword>
<dbReference type="EMBL" id="GDHF01019394">
    <property type="protein sequence ID" value="JAI32920.1"/>
    <property type="molecule type" value="Transcribed_RNA"/>
</dbReference>
<reference evidence="14" key="1">
    <citation type="submission" date="2015-06" db="EMBL/GenBank/DDBJ databases">
        <authorList>
            <person name="Hoefler B.C."/>
            <person name="Straight P.D."/>
        </authorList>
    </citation>
    <scope>NUCLEOTIDE SEQUENCE</scope>
</reference>
<feature type="transmembrane region" description="Helical" evidence="12">
    <location>
        <begin position="14"/>
        <end position="35"/>
    </location>
</feature>
<gene>
    <name evidence="14" type="primary">C1GalTA_18</name>
    <name evidence="14" type="ORF">c0_g2_i1</name>
</gene>
<protein>
    <recommendedName>
        <fullName evidence="4">N-acetylgalactosaminide beta-1,3-galactosyltransferase</fullName>
        <ecNumber evidence="4">2.4.1.122</ecNumber>
    </recommendedName>
</protein>
<organism evidence="14">
    <name type="scientific">Bactrocera latifrons</name>
    <name type="common">Malaysian fruit fly</name>
    <name type="synonym">Chaetodacus latifrons</name>
    <dbReference type="NCBI Taxonomy" id="174628"/>
    <lineage>
        <taxon>Eukaryota</taxon>
        <taxon>Metazoa</taxon>
        <taxon>Ecdysozoa</taxon>
        <taxon>Arthropoda</taxon>
        <taxon>Hexapoda</taxon>
        <taxon>Insecta</taxon>
        <taxon>Pterygota</taxon>
        <taxon>Neoptera</taxon>
        <taxon>Endopterygota</taxon>
        <taxon>Diptera</taxon>
        <taxon>Brachycera</taxon>
        <taxon>Muscomorpha</taxon>
        <taxon>Tephritoidea</taxon>
        <taxon>Tephritidae</taxon>
        <taxon>Bactrocera</taxon>
        <taxon>Bactrocera</taxon>
    </lineage>
</organism>
<dbReference type="PANTHER" id="PTHR23033:SF14">
    <property type="entry name" value="GLYCOPROTEIN-N-ACETYLGALACTOSAMINE 3-BETA-GALACTOSYLTRANSFERASE 1-RELATED"/>
    <property type="match status" value="1"/>
</dbReference>
<comment type="subcellular location">
    <subcellularLocation>
        <location evidence="1">Membrane</location>
        <topology evidence="1">Single-pass type II membrane protein</topology>
    </subcellularLocation>
</comment>
<evidence type="ECO:0000256" key="11">
    <source>
        <dbReference type="ARBA" id="ARBA00023136"/>
    </source>
</evidence>
<dbReference type="EC" id="2.4.1.122" evidence="4"/>
<dbReference type="Pfam" id="PF02434">
    <property type="entry name" value="Fringe"/>
    <property type="match status" value="1"/>
</dbReference>
<evidence type="ECO:0000259" key="13">
    <source>
        <dbReference type="Pfam" id="PF02434"/>
    </source>
</evidence>
<keyword evidence="5 14" id="KW-0328">Glycosyltransferase</keyword>
<keyword evidence="8" id="KW-0547">Nucleotide-binding</keyword>
<dbReference type="OrthoDB" id="414175at2759"/>
<sequence length="307" mass="35631">MTAKTHMPKRKRHLLLYFITGLVYGALLAVIFSFWPTYYRELIQAATHRQRDMIAVKNENNSRPTHLSQTVRVLCWIATNQKHDKSKEQHVKRTWGTRCNKLIFVSLQHDQELGTKQKDSENAWSKTQAALKYIYANHFDDADWFFRADDKTYAIMENMRYFLYTYSPETPIYFGHKVKDQISANAGYVLSKAALRRFVEKALPNDKLCIQNGTRTETVELGECLGNVGVIAVDSRDQHGCGRFVPYLTSWPRDYSIFKSAEDLTCCSDTLIAYNFIKPYRMYLLDHFIYHTRGNGSAIIPITLALR</sequence>
<comment type="pathway">
    <text evidence="2">Protein modification; protein glycosylation.</text>
</comment>
<evidence type="ECO:0000256" key="3">
    <source>
        <dbReference type="ARBA" id="ARBA00006462"/>
    </source>
</evidence>
<evidence type="ECO:0000256" key="4">
    <source>
        <dbReference type="ARBA" id="ARBA00012557"/>
    </source>
</evidence>
<dbReference type="GO" id="GO:0016020">
    <property type="term" value="C:membrane"/>
    <property type="evidence" value="ECO:0007669"/>
    <property type="project" value="UniProtKB-SubCell"/>
</dbReference>
<dbReference type="PANTHER" id="PTHR23033">
    <property type="entry name" value="BETA1,3-GALACTOSYLTRANSFERASE"/>
    <property type="match status" value="1"/>
</dbReference>
<evidence type="ECO:0000256" key="5">
    <source>
        <dbReference type="ARBA" id="ARBA00022676"/>
    </source>
</evidence>
<comment type="similarity">
    <text evidence="3">Belongs to the glycosyltransferase 31 family. Beta3-Gal-T subfamily.</text>
</comment>
<dbReference type="AlphaFoldDB" id="A0A0K8V2V4"/>
<evidence type="ECO:0000313" key="14">
    <source>
        <dbReference type="EMBL" id="JAI32920.1"/>
    </source>
</evidence>
<dbReference type="GO" id="GO:0016263">
    <property type="term" value="F:glycoprotein-N-acetylgalactosamine 3-beta-galactosyltransferase activity"/>
    <property type="evidence" value="ECO:0007669"/>
    <property type="project" value="UniProtKB-EC"/>
</dbReference>
<evidence type="ECO:0000256" key="12">
    <source>
        <dbReference type="SAM" id="Phobius"/>
    </source>
</evidence>
<dbReference type="Gene3D" id="3.90.550.50">
    <property type="match status" value="1"/>
</dbReference>